<dbReference type="InterPro" id="IPR018244">
    <property type="entry name" value="Allrgn_V5/Tpx1_CS"/>
</dbReference>
<dbReference type="SUPFAM" id="SSF55797">
    <property type="entry name" value="PR-1-like"/>
    <property type="match status" value="1"/>
</dbReference>
<dbReference type="PROSITE" id="PS01009">
    <property type="entry name" value="CRISP_1"/>
    <property type="match status" value="1"/>
</dbReference>
<organism evidence="2 3">
    <name type="scientific">Brassica carinata</name>
    <name type="common">Ethiopian mustard</name>
    <name type="synonym">Abyssinian cabbage</name>
    <dbReference type="NCBI Taxonomy" id="52824"/>
    <lineage>
        <taxon>Eukaryota</taxon>
        <taxon>Viridiplantae</taxon>
        <taxon>Streptophyta</taxon>
        <taxon>Embryophyta</taxon>
        <taxon>Tracheophyta</taxon>
        <taxon>Spermatophyta</taxon>
        <taxon>Magnoliopsida</taxon>
        <taxon>eudicotyledons</taxon>
        <taxon>Gunneridae</taxon>
        <taxon>Pentapetalae</taxon>
        <taxon>rosids</taxon>
        <taxon>malvids</taxon>
        <taxon>Brassicales</taxon>
        <taxon>Brassicaceae</taxon>
        <taxon>Brassiceae</taxon>
        <taxon>Brassica</taxon>
    </lineage>
</organism>
<proteinExistence type="predicted"/>
<dbReference type="GO" id="GO:0005576">
    <property type="term" value="C:extracellular region"/>
    <property type="evidence" value="ECO:0007669"/>
    <property type="project" value="InterPro"/>
</dbReference>
<feature type="domain" description="SCP" evidence="1">
    <location>
        <begin position="33"/>
        <end position="98"/>
    </location>
</feature>
<gene>
    <name evidence="2" type="ORF">Bca52824_012485</name>
</gene>
<protein>
    <recommendedName>
        <fullName evidence="1">SCP domain-containing protein</fullName>
    </recommendedName>
</protein>
<dbReference type="EMBL" id="JAAMPC010000003">
    <property type="protein sequence ID" value="KAG2319272.1"/>
    <property type="molecule type" value="Genomic_DNA"/>
</dbReference>
<comment type="caution">
    <text evidence="2">The sequence shown here is derived from an EMBL/GenBank/DDBJ whole genome shotgun (WGS) entry which is preliminary data.</text>
</comment>
<dbReference type="OrthoDB" id="337038at2759"/>
<evidence type="ECO:0000259" key="1">
    <source>
        <dbReference type="Pfam" id="PF00188"/>
    </source>
</evidence>
<dbReference type="Pfam" id="PF00188">
    <property type="entry name" value="CAP"/>
    <property type="match status" value="1"/>
</dbReference>
<accession>A0A8X8B317</accession>
<reference evidence="2 3" key="1">
    <citation type="submission" date="2020-02" db="EMBL/GenBank/DDBJ databases">
        <authorList>
            <person name="Ma Q."/>
            <person name="Huang Y."/>
            <person name="Song X."/>
            <person name="Pei D."/>
        </authorList>
    </citation>
    <scope>NUCLEOTIDE SEQUENCE [LARGE SCALE GENOMIC DNA]</scope>
    <source>
        <strain evidence="2">Sxm20200214</strain>
        <tissue evidence="2">Leaf</tissue>
    </source>
</reference>
<dbReference type="InterPro" id="IPR014044">
    <property type="entry name" value="CAP_dom"/>
</dbReference>
<name>A0A8X8B317_BRACI</name>
<dbReference type="Gene3D" id="3.40.33.10">
    <property type="entry name" value="CAP"/>
    <property type="match status" value="1"/>
</dbReference>
<evidence type="ECO:0000313" key="2">
    <source>
        <dbReference type="EMBL" id="KAG2319272.1"/>
    </source>
</evidence>
<dbReference type="PANTHER" id="PTHR10334">
    <property type="entry name" value="CYSTEINE-RICH SECRETORY PROTEIN-RELATED"/>
    <property type="match status" value="1"/>
</dbReference>
<keyword evidence="3" id="KW-1185">Reference proteome</keyword>
<dbReference type="InterPro" id="IPR001283">
    <property type="entry name" value="CRISP-related"/>
</dbReference>
<dbReference type="InterPro" id="IPR035940">
    <property type="entry name" value="CAP_sf"/>
</dbReference>
<dbReference type="AlphaFoldDB" id="A0A8X8B317"/>
<sequence>MLVYLHWCGTAGSKATQLGGLTRGGMTAPKPHSSGPYGEHLFWEVAQTGHRLFRRGIWTVEAKSYNHLTNSCDGGMCGHYTQIVWGDTKQLGCARVVC</sequence>
<evidence type="ECO:0000313" key="3">
    <source>
        <dbReference type="Proteomes" id="UP000886595"/>
    </source>
</evidence>
<dbReference type="Proteomes" id="UP000886595">
    <property type="component" value="Unassembled WGS sequence"/>
</dbReference>